<accession>A0A8H2W4B6</accession>
<reference evidence="2" key="1">
    <citation type="submission" date="2020-10" db="EMBL/GenBank/DDBJ databases">
        <authorList>
            <person name="Kusch S."/>
        </authorList>
    </citation>
    <scope>NUCLEOTIDE SEQUENCE</scope>
    <source>
        <strain evidence="2">SwB9</strain>
    </source>
</reference>
<keyword evidence="1" id="KW-0040">ANK repeat</keyword>
<dbReference type="AlphaFoldDB" id="A0A8H2W4B6"/>
<sequence length="181" mass="21056">MTTDTFDSYRLDVIRRRPNDSEIFQLCRIGDTGAVKRLLDRGEASIYDVDEYEESLLHIAVCYSDPELCQMLLARGADVYLRNTLRLPIDNAMMLNRSESFISLCEIGGYDLWPLDGSFALKPYKICDNISMWRYMFQVNPGTSVREDLFEKAKWSIRKTMDVKLVEFLVPRFTIKTGIQR</sequence>
<proteinExistence type="predicted"/>
<dbReference type="InterPro" id="IPR036770">
    <property type="entry name" value="Ankyrin_rpt-contain_sf"/>
</dbReference>
<dbReference type="Pfam" id="PF00023">
    <property type="entry name" value="Ank"/>
    <property type="match status" value="1"/>
</dbReference>
<keyword evidence="3" id="KW-1185">Reference proteome</keyword>
<comment type="caution">
    <text evidence="2">The sequence shown here is derived from an EMBL/GenBank/DDBJ whole genome shotgun (WGS) entry which is preliminary data.</text>
</comment>
<evidence type="ECO:0000313" key="3">
    <source>
        <dbReference type="Proteomes" id="UP000624404"/>
    </source>
</evidence>
<dbReference type="OrthoDB" id="3558038at2759"/>
<evidence type="ECO:0000313" key="2">
    <source>
        <dbReference type="EMBL" id="CAD6449241.1"/>
    </source>
</evidence>
<name>A0A8H2W4B6_9HELO</name>
<protein>
    <submittedName>
        <fullName evidence="2">A632d1e1-a570-4e46-b256-dffee697ad99-CDS</fullName>
    </submittedName>
</protein>
<dbReference type="PROSITE" id="PS50297">
    <property type="entry name" value="ANK_REP_REGION"/>
    <property type="match status" value="1"/>
</dbReference>
<dbReference type="PROSITE" id="PS50088">
    <property type="entry name" value="ANK_REPEAT"/>
    <property type="match status" value="1"/>
</dbReference>
<gene>
    <name evidence="2" type="ORF">SCLTRI_LOCUS9035</name>
</gene>
<dbReference type="SUPFAM" id="SSF48403">
    <property type="entry name" value="Ankyrin repeat"/>
    <property type="match status" value="1"/>
</dbReference>
<dbReference type="Proteomes" id="UP000624404">
    <property type="component" value="Unassembled WGS sequence"/>
</dbReference>
<organism evidence="2 3">
    <name type="scientific">Sclerotinia trifoliorum</name>
    <dbReference type="NCBI Taxonomy" id="28548"/>
    <lineage>
        <taxon>Eukaryota</taxon>
        <taxon>Fungi</taxon>
        <taxon>Dikarya</taxon>
        <taxon>Ascomycota</taxon>
        <taxon>Pezizomycotina</taxon>
        <taxon>Leotiomycetes</taxon>
        <taxon>Helotiales</taxon>
        <taxon>Sclerotiniaceae</taxon>
        <taxon>Sclerotinia</taxon>
    </lineage>
</organism>
<dbReference type="InterPro" id="IPR002110">
    <property type="entry name" value="Ankyrin_rpt"/>
</dbReference>
<evidence type="ECO:0000256" key="1">
    <source>
        <dbReference type="PROSITE-ProRule" id="PRU00023"/>
    </source>
</evidence>
<dbReference type="EMBL" id="CAJHIA010000033">
    <property type="protein sequence ID" value="CAD6449241.1"/>
    <property type="molecule type" value="Genomic_DNA"/>
</dbReference>
<feature type="repeat" description="ANK" evidence="1">
    <location>
        <begin position="52"/>
        <end position="84"/>
    </location>
</feature>
<dbReference type="Gene3D" id="1.25.40.20">
    <property type="entry name" value="Ankyrin repeat-containing domain"/>
    <property type="match status" value="1"/>
</dbReference>